<organism evidence="2 3">
    <name type="scientific">Constantimarinum furrinae</name>
    <dbReference type="NCBI Taxonomy" id="2562285"/>
    <lineage>
        <taxon>Bacteria</taxon>
        <taxon>Pseudomonadati</taxon>
        <taxon>Bacteroidota</taxon>
        <taxon>Flavobacteriia</taxon>
        <taxon>Flavobacteriales</taxon>
        <taxon>Flavobacteriaceae</taxon>
        <taxon>Altibacter/Constantimarinum group</taxon>
        <taxon>Constantimarinum</taxon>
    </lineage>
</organism>
<dbReference type="EMBL" id="CP052909">
    <property type="protein sequence ID" value="QNJ98903.1"/>
    <property type="molecule type" value="Genomic_DNA"/>
</dbReference>
<sequence>MLIEGLEDYMLQCTNKRIFGIECLGCGIQRATVLLLRGEFAAAFKMYPAIYTLIVLVAFVIFNLFVKFKNDFRIKMGLLFLNVIIIIVSYVIKMNKFI</sequence>
<feature type="transmembrane region" description="Helical" evidence="1">
    <location>
        <begin position="46"/>
        <end position="66"/>
    </location>
</feature>
<accession>A0A7G8PX37</accession>
<dbReference type="RefSeq" id="WP_233279965.1">
    <property type="nucleotide sequence ID" value="NZ_CP052909.1"/>
</dbReference>
<dbReference type="Proteomes" id="UP000515514">
    <property type="component" value="Chromosome"/>
</dbReference>
<dbReference type="Pfam" id="PF10825">
    <property type="entry name" value="DUF2752"/>
    <property type="match status" value="1"/>
</dbReference>
<evidence type="ECO:0000313" key="2">
    <source>
        <dbReference type="EMBL" id="QNJ98903.1"/>
    </source>
</evidence>
<dbReference type="AlphaFoldDB" id="A0A7G8PX37"/>
<dbReference type="KEGG" id="alti:ALE3EI_2364"/>
<proteinExistence type="predicted"/>
<feature type="transmembrane region" description="Helical" evidence="1">
    <location>
        <begin position="72"/>
        <end position="92"/>
    </location>
</feature>
<evidence type="ECO:0000256" key="1">
    <source>
        <dbReference type="SAM" id="Phobius"/>
    </source>
</evidence>
<protein>
    <submittedName>
        <fullName evidence="2">Membrane protein</fullName>
    </submittedName>
</protein>
<keyword evidence="1" id="KW-1133">Transmembrane helix</keyword>
<reference evidence="2 3" key="1">
    <citation type="submission" date="2020-04" db="EMBL/GenBank/DDBJ databases">
        <title>Genome sequence of Altibacter aquimarinus strain ALE3EI.</title>
        <authorList>
            <person name="Oh H.-M."/>
            <person name="Jang D."/>
        </authorList>
    </citation>
    <scope>NUCLEOTIDE SEQUENCE [LARGE SCALE GENOMIC DNA]</scope>
    <source>
        <strain evidence="2 3">ALE3EI</strain>
    </source>
</reference>
<dbReference type="InterPro" id="IPR021215">
    <property type="entry name" value="DUF2752"/>
</dbReference>
<name>A0A7G8PX37_9FLAO</name>
<keyword evidence="1" id="KW-0472">Membrane</keyword>
<evidence type="ECO:0000313" key="3">
    <source>
        <dbReference type="Proteomes" id="UP000515514"/>
    </source>
</evidence>
<keyword evidence="1" id="KW-0812">Transmembrane</keyword>
<keyword evidence="3" id="KW-1185">Reference proteome</keyword>
<gene>
    <name evidence="2" type="ORF">ALE3EI_2364</name>
</gene>